<feature type="transmembrane region" description="Helical" evidence="1">
    <location>
        <begin position="64"/>
        <end position="84"/>
    </location>
</feature>
<dbReference type="EMBL" id="JBHSDU010000003">
    <property type="protein sequence ID" value="MFC4308845.1"/>
    <property type="molecule type" value="Genomic_DNA"/>
</dbReference>
<proteinExistence type="predicted"/>
<sequence length="132" mass="14108">MFLLLAVYAVASLVHFVHNAEFLGDYPGLPASWSSGGVYLAWVAMTVVGGIGALLVYRAREWIGLMLLAVYAALGLDSLGHYVVAPISAHSSMMNTTILLEVGAAALVLLEVTRRLFGLITGRRATDSSRRS</sequence>
<feature type="transmembrane region" description="Helical" evidence="1">
    <location>
        <begin position="38"/>
        <end position="57"/>
    </location>
</feature>
<evidence type="ECO:0000256" key="1">
    <source>
        <dbReference type="SAM" id="Phobius"/>
    </source>
</evidence>
<keyword evidence="1" id="KW-0472">Membrane</keyword>
<feature type="transmembrane region" description="Helical" evidence="1">
    <location>
        <begin position="96"/>
        <end position="113"/>
    </location>
</feature>
<dbReference type="Proteomes" id="UP001595904">
    <property type="component" value="Unassembled WGS sequence"/>
</dbReference>
<comment type="caution">
    <text evidence="2">The sequence shown here is derived from an EMBL/GenBank/DDBJ whole genome shotgun (WGS) entry which is preliminary data.</text>
</comment>
<protein>
    <submittedName>
        <fullName evidence="2">Uncharacterized protein</fullName>
    </submittedName>
</protein>
<keyword evidence="1" id="KW-1133">Transmembrane helix</keyword>
<accession>A0ABV8SND2</accession>
<evidence type="ECO:0000313" key="2">
    <source>
        <dbReference type="EMBL" id="MFC4308845.1"/>
    </source>
</evidence>
<evidence type="ECO:0000313" key="3">
    <source>
        <dbReference type="Proteomes" id="UP001595904"/>
    </source>
</evidence>
<keyword evidence="1" id="KW-0812">Transmembrane</keyword>
<name>A0ABV8SND2_9GAMM</name>
<gene>
    <name evidence="2" type="ORF">ACFPN2_07110</name>
</gene>
<keyword evidence="3" id="KW-1185">Reference proteome</keyword>
<organism evidence="2 3">
    <name type="scientific">Steroidobacter flavus</name>
    <dbReference type="NCBI Taxonomy" id="1842136"/>
    <lineage>
        <taxon>Bacteria</taxon>
        <taxon>Pseudomonadati</taxon>
        <taxon>Pseudomonadota</taxon>
        <taxon>Gammaproteobacteria</taxon>
        <taxon>Steroidobacterales</taxon>
        <taxon>Steroidobacteraceae</taxon>
        <taxon>Steroidobacter</taxon>
    </lineage>
</organism>
<reference evidence="3" key="1">
    <citation type="journal article" date="2019" name="Int. J. Syst. Evol. Microbiol.">
        <title>The Global Catalogue of Microorganisms (GCM) 10K type strain sequencing project: providing services to taxonomists for standard genome sequencing and annotation.</title>
        <authorList>
            <consortium name="The Broad Institute Genomics Platform"/>
            <consortium name="The Broad Institute Genome Sequencing Center for Infectious Disease"/>
            <person name="Wu L."/>
            <person name="Ma J."/>
        </authorList>
    </citation>
    <scope>NUCLEOTIDE SEQUENCE [LARGE SCALE GENOMIC DNA]</scope>
    <source>
        <strain evidence="3">CGMCC 1.10759</strain>
    </source>
</reference>